<organism evidence="1 2">
    <name type="scientific">Patellaria atrata CBS 101060</name>
    <dbReference type="NCBI Taxonomy" id="1346257"/>
    <lineage>
        <taxon>Eukaryota</taxon>
        <taxon>Fungi</taxon>
        <taxon>Dikarya</taxon>
        <taxon>Ascomycota</taxon>
        <taxon>Pezizomycotina</taxon>
        <taxon>Dothideomycetes</taxon>
        <taxon>Dothideomycetes incertae sedis</taxon>
        <taxon>Patellariales</taxon>
        <taxon>Patellariaceae</taxon>
        <taxon>Patellaria</taxon>
    </lineage>
</organism>
<name>A0A9P4VRU0_9PEZI</name>
<evidence type="ECO:0000313" key="2">
    <source>
        <dbReference type="Proteomes" id="UP000799429"/>
    </source>
</evidence>
<dbReference type="Proteomes" id="UP000799429">
    <property type="component" value="Unassembled WGS sequence"/>
</dbReference>
<gene>
    <name evidence="1" type="ORF">M501DRAFT_144202</name>
</gene>
<comment type="caution">
    <text evidence="1">The sequence shown here is derived from an EMBL/GenBank/DDBJ whole genome shotgun (WGS) entry which is preliminary data.</text>
</comment>
<sequence length="107" mass="12133">MIFMLWAAAGAPAQSHRSRCFQGYLGIPWSFCIRWIRKCIFKLRVSVELKSSNVICALIGYITTKAVGRTLVEGKVEVNLGCPLFREHLFVAYPSSSFYDFPLLRAL</sequence>
<protein>
    <submittedName>
        <fullName evidence="1">Uncharacterized protein</fullName>
    </submittedName>
</protein>
<evidence type="ECO:0000313" key="1">
    <source>
        <dbReference type="EMBL" id="KAF2837884.1"/>
    </source>
</evidence>
<dbReference type="EMBL" id="MU006098">
    <property type="protein sequence ID" value="KAF2837884.1"/>
    <property type="molecule type" value="Genomic_DNA"/>
</dbReference>
<dbReference type="AlphaFoldDB" id="A0A9P4VRU0"/>
<reference evidence="1" key="1">
    <citation type="journal article" date="2020" name="Stud. Mycol.">
        <title>101 Dothideomycetes genomes: a test case for predicting lifestyles and emergence of pathogens.</title>
        <authorList>
            <person name="Haridas S."/>
            <person name="Albert R."/>
            <person name="Binder M."/>
            <person name="Bloem J."/>
            <person name="Labutti K."/>
            <person name="Salamov A."/>
            <person name="Andreopoulos B."/>
            <person name="Baker S."/>
            <person name="Barry K."/>
            <person name="Bills G."/>
            <person name="Bluhm B."/>
            <person name="Cannon C."/>
            <person name="Castanera R."/>
            <person name="Culley D."/>
            <person name="Daum C."/>
            <person name="Ezra D."/>
            <person name="Gonzalez J."/>
            <person name="Henrissat B."/>
            <person name="Kuo A."/>
            <person name="Liang C."/>
            <person name="Lipzen A."/>
            <person name="Lutzoni F."/>
            <person name="Magnuson J."/>
            <person name="Mondo S."/>
            <person name="Nolan M."/>
            <person name="Ohm R."/>
            <person name="Pangilinan J."/>
            <person name="Park H.-J."/>
            <person name="Ramirez L."/>
            <person name="Alfaro M."/>
            <person name="Sun H."/>
            <person name="Tritt A."/>
            <person name="Yoshinaga Y."/>
            <person name="Zwiers L.-H."/>
            <person name="Turgeon B."/>
            <person name="Goodwin S."/>
            <person name="Spatafora J."/>
            <person name="Crous P."/>
            <person name="Grigoriev I."/>
        </authorList>
    </citation>
    <scope>NUCLEOTIDE SEQUENCE</scope>
    <source>
        <strain evidence="1">CBS 101060</strain>
    </source>
</reference>
<accession>A0A9P4VRU0</accession>
<keyword evidence="2" id="KW-1185">Reference proteome</keyword>
<proteinExistence type="predicted"/>